<organism evidence="1 2">
    <name type="scientific">Tessaracoccus oleiagri</name>
    <dbReference type="NCBI Taxonomy" id="686624"/>
    <lineage>
        <taxon>Bacteria</taxon>
        <taxon>Bacillati</taxon>
        <taxon>Actinomycetota</taxon>
        <taxon>Actinomycetes</taxon>
        <taxon>Propionibacteriales</taxon>
        <taxon>Propionibacteriaceae</taxon>
        <taxon>Tessaracoccus</taxon>
    </lineage>
</organism>
<dbReference type="EMBL" id="FNGP01000006">
    <property type="protein sequence ID" value="SDL79004.1"/>
    <property type="molecule type" value="Genomic_DNA"/>
</dbReference>
<dbReference type="Pfam" id="PF10103">
    <property type="entry name" value="Zincin_2"/>
    <property type="match status" value="2"/>
</dbReference>
<name>A0A1G9MY10_9ACTN</name>
<accession>A0A1G9MY10</accession>
<dbReference type="RefSeq" id="WP_176761794.1">
    <property type="nucleotide sequence ID" value="NZ_FNGP01000006.1"/>
</dbReference>
<evidence type="ECO:0000313" key="2">
    <source>
        <dbReference type="Proteomes" id="UP000199475"/>
    </source>
</evidence>
<dbReference type="InterPro" id="IPR018766">
    <property type="entry name" value="Zinicin_2"/>
</dbReference>
<reference evidence="1 2" key="1">
    <citation type="submission" date="2016-10" db="EMBL/GenBank/DDBJ databases">
        <authorList>
            <person name="de Groot N.N."/>
        </authorList>
    </citation>
    <scope>NUCLEOTIDE SEQUENCE [LARGE SCALE GENOMIC DNA]</scope>
    <source>
        <strain evidence="1 2">CGMCC 1.9159</strain>
    </source>
</reference>
<dbReference type="Proteomes" id="UP000199475">
    <property type="component" value="Unassembled WGS sequence"/>
</dbReference>
<evidence type="ECO:0000313" key="1">
    <source>
        <dbReference type="EMBL" id="SDL79004.1"/>
    </source>
</evidence>
<dbReference type="PANTHER" id="PTHR39420:SF1">
    <property type="entry name" value="HYDROLASE"/>
    <property type="match status" value="1"/>
</dbReference>
<gene>
    <name evidence="1" type="ORF">SAMN04488242_2815</name>
</gene>
<dbReference type="AlphaFoldDB" id="A0A1G9MY10"/>
<proteinExistence type="predicted"/>
<dbReference type="PANTHER" id="PTHR39420">
    <property type="match status" value="1"/>
</dbReference>
<dbReference type="STRING" id="686624.SAMN04488242_2815"/>
<dbReference type="Gene3D" id="1.20.150.30">
    <property type="entry name" value="Zincin-like metallopeptidase, N-terminal domain"/>
    <property type="match status" value="1"/>
</dbReference>
<dbReference type="InterPro" id="IPR042271">
    <property type="entry name" value="Zinicin_2_N"/>
</dbReference>
<dbReference type="SUPFAM" id="SSF55486">
    <property type="entry name" value="Metalloproteases ('zincins'), catalytic domain"/>
    <property type="match status" value="1"/>
</dbReference>
<sequence length="289" mass="32586">MDYAPEVHWQSATRIARLGRGDPPDVTRPEAIRFVADLKQRAREAGEIAARGMRMQSVGARDVVVVDRDGWVRAASTITQAALDTLDWPHRPDGLRRELGRRGLGAALGVGFALGSRFMLGQYDAFTGRDRLYLVAPNLYAMERARGFVPRDFRRWVAIHEQTHALQFEKAPWLREHLASLVRDAGGRHALDQIVATMTFLEGHADYVSDHSGRIRTAGRMRKSFRRKPRRGAGLLDKAAQYANGLEFCTRVRRLSRSNAVLAAYEKPENLPSKREISDPQAWLNRVHG</sequence>
<keyword evidence="2" id="KW-1185">Reference proteome</keyword>
<protein>
    <submittedName>
        <fullName evidence="1">Uncharacterized conserved protein, DUF2342 family</fullName>
    </submittedName>
</protein>